<dbReference type="RefSeq" id="WP_347324549.1">
    <property type="nucleotide sequence ID" value="NZ_JBCGUH010000003.1"/>
</dbReference>
<organism evidence="1 2">
    <name type="scientific">Paenibacillus wenxiniae</name>
    <dbReference type="NCBI Taxonomy" id="1636843"/>
    <lineage>
        <taxon>Bacteria</taxon>
        <taxon>Bacillati</taxon>
        <taxon>Bacillota</taxon>
        <taxon>Bacilli</taxon>
        <taxon>Bacillales</taxon>
        <taxon>Paenibacillaceae</taxon>
        <taxon>Paenibacillus</taxon>
    </lineage>
</organism>
<dbReference type="Proteomes" id="UP001597233">
    <property type="component" value="Unassembled WGS sequence"/>
</dbReference>
<evidence type="ECO:0000313" key="2">
    <source>
        <dbReference type="Proteomes" id="UP001597233"/>
    </source>
</evidence>
<dbReference type="PANTHER" id="PTHR42905:SF16">
    <property type="entry name" value="CARBOXYPHOSPHONOENOLPYRUVATE PHOSPHONOMUTASE-LIKE PROTEIN (AFU_ORTHOLOGUE AFUA_5G07230)"/>
    <property type="match status" value="1"/>
</dbReference>
<protein>
    <submittedName>
        <fullName evidence="1">Isocitrate lyase/phosphoenolpyruvate mutase family protein</fullName>
    </submittedName>
</protein>
<evidence type="ECO:0000313" key="1">
    <source>
        <dbReference type="EMBL" id="MFD1884908.1"/>
    </source>
</evidence>
<dbReference type="SUPFAM" id="SSF51621">
    <property type="entry name" value="Phosphoenolpyruvate/pyruvate domain"/>
    <property type="match status" value="1"/>
</dbReference>
<dbReference type="GO" id="GO:0016829">
    <property type="term" value="F:lyase activity"/>
    <property type="evidence" value="ECO:0007669"/>
    <property type="project" value="UniProtKB-KW"/>
</dbReference>
<dbReference type="EMBL" id="JBHUEH010000010">
    <property type="protein sequence ID" value="MFD1884908.1"/>
    <property type="molecule type" value="Genomic_DNA"/>
</dbReference>
<dbReference type="Gene3D" id="3.20.20.60">
    <property type="entry name" value="Phosphoenolpyruvate-binding domains"/>
    <property type="match status" value="1"/>
</dbReference>
<name>A0ABW4RFG4_9BACL</name>
<dbReference type="InterPro" id="IPR039556">
    <property type="entry name" value="ICL/PEPM"/>
</dbReference>
<gene>
    <name evidence="1" type="ORF">ACFSC9_05155</name>
</gene>
<dbReference type="PANTHER" id="PTHR42905">
    <property type="entry name" value="PHOSPHOENOLPYRUVATE CARBOXYLASE"/>
    <property type="match status" value="1"/>
</dbReference>
<sequence>MNQQAEQARRLHQLHQQDHPLLLVNVWDAGSAQIIQETGATAIATGSWSVATAHGYADGEQLPFELVLANVQRICQRVDVPVTIDIEGGYGQTAAQVKRHVAQIMQQGAVGINLEDQLPQGNGLYSIQQQQARIRAAREAADEAAIPLFINARTDIFLQAAVETHDLAHIEAALQRAHAYAEAGAHGIFVPGLVDEQLIQLVCQQSQVAVNVMISAASPSIPALTACGVARISYGPQPYIQLMDTLKQSSLRVLAGQSF</sequence>
<dbReference type="InterPro" id="IPR015813">
    <property type="entry name" value="Pyrv/PenolPyrv_kinase-like_dom"/>
</dbReference>
<keyword evidence="1" id="KW-0456">Lyase</keyword>
<dbReference type="InterPro" id="IPR040442">
    <property type="entry name" value="Pyrv_kinase-like_dom_sf"/>
</dbReference>
<proteinExistence type="predicted"/>
<keyword evidence="2" id="KW-1185">Reference proteome</keyword>
<reference evidence="2" key="1">
    <citation type="journal article" date="2019" name="Int. J. Syst. Evol. Microbiol.">
        <title>The Global Catalogue of Microorganisms (GCM) 10K type strain sequencing project: providing services to taxonomists for standard genome sequencing and annotation.</title>
        <authorList>
            <consortium name="The Broad Institute Genomics Platform"/>
            <consortium name="The Broad Institute Genome Sequencing Center for Infectious Disease"/>
            <person name="Wu L."/>
            <person name="Ma J."/>
        </authorList>
    </citation>
    <scope>NUCLEOTIDE SEQUENCE [LARGE SCALE GENOMIC DNA]</scope>
    <source>
        <strain evidence="2">CCUG 54950</strain>
    </source>
</reference>
<dbReference type="Pfam" id="PF13714">
    <property type="entry name" value="PEP_mutase"/>
    <property type="match status" value="1"/>
</dbReference>
<comment type="caution">
    <text evidence="1">The sequence shown here is derived from an EMBL/GenBank/DDBJ whole genome shotgun (WGS) entry which is preliminary data.</text>
</comment>
<dbReference type="CDD" id="cd00377">
    <property type="entry name" value="ICL_PEPM"/>
    <property type="match status" value="1"/>
</dbReference>
<accession>A0ABW4RFG4</accession>